<gene>
    <name evidence="5" type="ORF">FGO68_gene12609</name>
</gene>
<reference evidence="5" key="1">
    <citation type="submission" date="2019-06" db="EMBL/GenBank/DDBJ databases">
        <authorList>
            <person name="Zheng W."/>
        </authorList>
    </citation>
    <scope>NUCLEOTIDE SEQUENCE</scope>
    <source>
        <strain evidence="5">QDHG01</strain>
    </source>
</reference>
<dbReference type="InterPro" id="IPR008733">
    <property type="entry name" value="PEX11"/>
</dbReference>
<dbReference type="AlphaFoldDB" id="A0A8J8SXC1"/>
<dbReference type="GO" id="GO:0016559">
    <property type="term" value="P:peroxisome fission"/>
    <property type="evidence" value="ECO:0007669"/>
    <property type="project" value="InterPro"/>
</dbReference>
<dbReference type="Proteomes" id="UP000785679">
    <property type="component" value="Unassembled WGS sequence"/>
</dbReference>
<protein>
    <recommendedName>
        <fullName evidence="7">Peroxisomal biogenesis factor 11</fullName>
    </recommendedName>
</protein>
<dbReference type="Pfam" id="PF05648">
    <property type="entry name" value="PEX11"/>
    <property type="match status" value="1"/>
</dbReference>
<sequence length="283" mass="32694">MAQAIKQALLSRGGRSSVLIRPEENQSIFQLSEIQGAAQNTKSIPFSECFTIVTNSYEGRDKVTKFLQFFAKYLAWKAKKGGDALNMIRYLQISETFRDARSVFRLSKSIFEIKRIKQIFAKTEDPFGRIVNVVSRVMYFAFWLLDNIYILLKMTNQGEDGSRQFIRSLSKRFQFIGQLLFLIYCLKTLRRTYTDESDLKVAALNKMTVKQMQDSLEQIKSLRSDYLLLFGRALSDFIISINHNDLYHAVFGVRMNHGVEGILGMISAVLYIQSLIRKRSRSQ</sequence>
<keyword evidence="1" id="KW-0962">Peroxisome biogenesis</keyword>
<dbReference type="PANTHER" id="PTHR12652:SF50">
    <property type="entry name" value="PEROXIN 11"/>
    <property type="match status" value="1"/>
</dbReference>
<evidence type="ECO:0008006" key="7">
    <source>
        <dbReference type="Google" id="ProtNLM"/>
    </source>
</evidence>
<dbReference type="PANTHER" id="PTHR12652">
    <property type="entry name" value="PEROXISOMAL BIOGENESIS FACTOR 11"/>
    <property type="match status" value="1"/>
</dbReference>
<evidence type="ECO:0000256" key="4">
    <source>
        <dbReference type="ARBA" id="ARBA00046271"/>
    </source>
</evidence>
<accession>A0A8J8SXC1</accession>
<evidence type="ECO:0000313" key="5">
    <source>
        <dbReference type="EMBL" id="TNV74269.1"/>
    </source>
</evidence>
<evidence type="ECO:0000313" key="6">
    <source>
        <dbReference type="Proteomes" id="UP000785679"/>
    </source>
</evidence>
<evidence type="ECO:0000256" key="2">
    <source>
        <dbReference type="ARBA" id="ARBA00023136"/>
    </source>
</evidence>
<organism evidence="5 6">
    <name type="scientific">Halteria grandinella</name>
    <dbReference type="NCBI Taxonomy" id="5974"/>
    <lineage>
        <taxon>Eukaryota</taxon>
        <taxon>Sar</taxon>
        <taxon>Alveolata</taxon>
        <taxon>Ciliophora</taxon>
        <taxon>Intramacronucleata</taxon>
        <taxon>Spirotrichea</taxon>
        <taxon>Stichotrichia</taxon>
        <taxon>Sporadotrichida</taxon>
        <taxon>Halteriidae</taxon>
        <taxon>Halteria</taxon>
    </lineage>
</organism>
<evidence type="ECO:0000256" key="1">
    <source>
        <dbReference type="ARBA" id="ARBA00022593"/>
    </source>
</evidence>
<keyword evidence="6" id="KW-1185">Reference proteome</keyword>
<dbReference type="GO" id="GO:0005778">
    <property type="term" value="C:peroxisomal membrane"/>
    <property type="evidence" value="ECO:0007669"/>
    <property type="project" value="UniProtKB-SubCell"/>
</dbReference>
<evidence type="ECO:0000256" key="3">
    <source>
        <dbReference type="ARBA" id="ARBA00023140"/>
    </source>
</evidence>
<keyword evidence="2" id="KW-0472">Membrane</keyword>
<comment type="caution">
    <text evidence="5">The sequence shown here is derived from an EMBL/GenBank/DDBJ whole genome shotgun (WGS) entry which is preliminary data.</text>
</comment>
<proteinExistence type="predicted"/>
<dbReference type="OrthoDB" id="411017at2759"/>
<comment type="subcellular location">
    <subcellularLocation>
        <location evidence="4">Peroxisome membrane</location>
    </subcellularLocation>
</comment>
<keyword evidence="3" id="KW-0576">Peroxisome</keyword>
<name>A0A8J8SXC1_HALGN</name>
<dbReference type="EMBL" id="RRYP01017208">
    <property type="protein sequence ID" value="TNV74269.1"/>
    <property type="molecule type" value="Genomic_DNA"/>
</dbReference>